<feature type="domain" description="WRKY" evidence="7">
    <location>
        <begin position="135"/>
        <end position="192"/>
    </location>
</feature>
<protein>
    <recommendedName>
        <fullName evidence="7">WRKY domain-containing protein</fullName>
    </recommendedName>
</protein>
<dbReference type="InterPro" id="IPR003657">
    <property type="entry name" value="WRKY_dom"/>
</dbReference>
<dbReference type="SMART" id="SM00774">
    <property type="entry name" value="WRKY"/>
    <property type="match status" value="1"/>
</dbReference>
<keyword evidence="5" id="KW-0539">Nucleus</keyword>
<evidence type="ECO:0000256" key="3">
    <source>
        <dbReference type="ARBA" id="ARBA00023125"/>
    </source>
</evidence>
<dbReference type="InterPro" id="IPR044810">
    <property type="entry name" value="WRKY_plant"/>
</dbReference>
<comment type="subcellular location">
    <subcellularLocation>
        <location evidence="1">Nucleus</location>
    </subcellularLocation>
</comment>
<evidence type="ECO:0000259" key="7">
    <source>
        <dbReference type="PROSITE" id="PS50811"/>
    </source>
</evidence>
<dbReference type="Gene3D" id="2.20.25.80">
    <property type="entry name" value="WRKY domain"/>
    <property type="match status" value="1"/>
</dbReference>
<keyword evidence="3" id="KW-0238">DNA-binding</keyword>
<comment type="caution">
    <text evidence="8">The sequence shown here is derived from an EMBL/GenBank/DDBJ whole genome shotgun (WGS) entry which is preliminary data.</text>
</comment>
<organism evidence="8 9">
    <name type="scientific">Turnera subulata</name>
    <dbReference type="NCBI Taxonomy" id="218843"/>
    <lineage>
        <taxon>Eukaryota</taxon>
        <taxon>Viridiplantae</taxon>
        <taxon>Streptophyta</taxon>
        <taxon>Embryophyta</taxon>
        <taxon>Tracheophyta</taxon>
        <taxon>Spermatophyta</taxon>
        <taxon>Magnoliopsida</taxon>
        <taxon>eudicotyledons</taxon>
        <taxon>Gunneridae</taxon>
        <taxon>Pentapetalae</taxon>
        <taxon>rosids</taxon>
        <taxon>fabids</taxon>
        <taxon>Malpighiales</taxon>
        <taxon>Passifloraceae</taxon>
        <taxon>Turnera</taxon>
    </lineage>
</organism>
<dbReference type="GO" id="GO:0005634">
    <property type="term" value="C:nucleus"/>
    <property type="evidence" value="ECO:0007669"/>
    <property type="project" value="UniProtKB-SubCell"/>
</dbReference>
<evidence type="ECO:0000256" key="4">
    <source>
        <dbReference type="ARBA" id="ARBA00023163"/>
    </source>
</evidence>
<dbReference type="PANTHER" id="PTHR31282">
    <property type="entry name" value="WRKY TRANSCRIPTION FACTOR 21-RELATED"/>
    <property type="match status" value="1"/>
</dbReference>
<dbReference type="OrthoDB" id="2021064at2759"/>
<evidence type="ECO:0000256" key="2">
    <source>
        <dbReference type="ARBA" id="ARBA00023015"/>
    </source>
</evidence>
<keyword evidence="9" id="KW-1185">Reference proteome</keyword>
<dbReference type="GO" id="GO:0003700">
    <property type="term" value="F:DNA-binding transcription factor activity"/>
    <property type="evidence" value="ECO:0007669"/>
    <property type="project" value="InterPro"/>
</dbReference>
<proteinExistence type="predicted"/>
<sequence>MGTCWPHQTLSTHKEKMMKELVHGQEFATQLQVALQRPRNDGLGAAFADELMVKILKSFTESISMLSSSESSAGAEVCQNLASSQVDSACCDEAGRSEDSGESRKRPANSGKDRRGCYKRKKSSQSWTIVTTTVEDGQSWRKYGQKEILNAKYPRSYYRCTRKYDQGCKATKQVQKMEENPEMYHTTYIGNHTCKDTLKSPQIITDSDPWECYYSASNNSTPKIPSQQNHGGHFITTAPPSTLVIKQESKEETPSDLTADNNVNSSMESLMWKDLMVSFETSSAHEHGLTRSSDNYGAPTSSLYSICTEATSQSLDMEFVAKSIDFDGDFHFDESELIF</sequence>
<evidence type="ECO:0000256" key="6">
    <source>
        <dbReference type="SAM" id="MobiDB-lite"/>
    </source>
</evidence>
<dbReference type="AlphaFoldDB" id="A0A9Q0FNU4"/>
<dbReference type="GO" id="GO:0043565">
    <property type="term" value="F:sequence-specific DNA binding"/>
    <property type="evidence" value="ECO:0007669"/>
    <property type="project" value="InterPro"/>
</dbReference>
<dbReference type="SUPFAM" id="SSF118290">
    <property type="entry name" value="WRKY DNA-binding domain"/>
    <property type="match status" value="1"/>
</dbReference>
<evidence type="ECO:0000256" key="1">
    <source>
        <dbReference type="ARBA" id="ARBA00004123"/>
    </source>
</evidence>
<reference evidence="8" key="1">
    <citation type="submission" date="2022-02" db="EMBL/GenBank/DDBJ databases">
        <authorList>
            <person name="Henning P.M."/>
            <person name="McCubbin A.G."/>
            <person name="Shore J.S."/>
        </authorList>
    </citation>
    <scope>NUCLEOTIDE SEQUENCE</scope>
    <source>
        <strain evidence="8">F60SS</strain>
        <tissue evidence="8">Leaves</tissue>
    </source>
</reference>
<feature type="compositionally biased region" description="Basic and acidic residues" evidence="6">
    <location>
        <begin position="93"/>
        <end position="116"/>
    </location>
</feature>
<keyword evidence="4" id="KW-0804">Transcription</keyword>
<feature type="region of interest" description="Disordered" evidence="6">
    <location>
        <begin position="92"/>
        <end position="117"/>
    </location>
</feature>
<dbReference type="InterPro" id="IPR036576">
    <property type="entry name" value="WRKY_dom_sf"/>
</dbReference>
<dbReference type="Pfam" id="PF03106">
    <property type="entry name" value="WRKY"/>
    <property type="match status" value="1"/>
</dbReference>
<evidence type="ECO:0000313" key="8">
    <source>
        <dbReference type="EMBL" id="KAJ4834882.1"/>
    </source>
</evidence>
<evidence type="ECO:0000313" key="9">
    <source>
        <dbReference type="Proteomes" id="UP001141552"/>
    </source>
</evidence>
<dbReference type="Proteomes" id="UP001141552">
    <property type="component" value="Unassembled WGS sequence"/>
</dbReference>
<dbReference type="PROSITE" id="PS50811">
    <property type="entry name" value="WRKY"/>
    <property type="match status" value="1"/>
</dbReference>
<accession>A0A9Q0FNU4</accession>
<dbReference type="EMBL" id="JAKUCV010004596">
    <property type="protein sequence ID" value="KAJ4834882.1"/>
    <property type="molecule type" value="Genomic_DNA"/>
</dbReference>
<keyword evidence="2" id="KW-0805">Transcription regulation</keyword>
<evidence type="ECO:0000256" key="5">
    <source>
        <dbReference type="ARBA" id="ARBA00023242"/>
    </source>
</evidence>
<name>A0A9Q0FNU4_9ROSI</name>
<reference evidence="8" key="2">
    <citation type="journal article" date="2023" name="Plants (Basel)">
        <title>Annotation of the Turnera subulata (Passifloraceae) Draft Genome Reveals the S-Locus Evolved after the Divergence of Turneroideae from Passifloroideae in a Stepwise Manner.</title>
        <authorList>
            <person name="Henning P.M."/>
            <person name="Roalson E.H."/>
            <person name="Mir W."/>
            <person name="McCubbin A.G."/>
            <person name="Shore J.S."/>
        </authorList>
    </citation>
    <scope>NUCLEOTIDE SEQUENCE</scope>
    <source>
        <strain evidence="8">F60SS</strain>
    </source>
</reference>
<gene>
    <name evidence="8" type="ORF">Tsubulata_031999</name>
</gene>